<protein>
    <submittedName>
        <fullName evidence="2">Damage-inducible protein CinA</fullName>
    </submittedName>
</protein>
<dbReference type="SUPFAM" id="SSF142433">
    <property type="entry name" value="CinA-like"/>
    <property type="match status" value="1"/>
</dbReference>
<dbReference type="NCBIfam" id="TIGR00199">
    <property type="entry name" value="PncC_domain"/>
    <property type="match status" value="1"/>
</dbReference>
<reference evidence="2 3" key="1">
    <citation type="submission" date="2017-11" db="EMBL/GenBank/DDBJ databases">
        <title>Draft genome of Arthrobacter agilis strain UMCV2, a plant growth-promoting rhizobacterium and biocontrol capacity of phytopathogenic fungi.</title>
        <authorList>
            <person name="Martinez-Camara R."/>
            <person name="Santoyo G."/>
            <person name="Moreno-Hagelsieb G."/>
            <person name="Valencia-Cantero E."/>
        </authorList>
    </citation>
    <scope>NUCLEOTIDE SEQUENCE [LARGE SCALE GENOMIC DNA]</scope>
    <source>
        <strain evidence="2 3">UMCV2</strain>
    </source>
</reference>
<organism evidence="2 3">
    <name type="scientific">Arthrobacter agilis</name>
    <dbReference type="NCBI Taxonomy" id="37921"/>
    <lineage>
        <taxon>Bacteria</taxon>
        <taxon>Bacillati</taxon>
        <taxon>Actinomycetota</taxon>
        <taxon>Actinomycetes</taxon>
        <taxon>Micrococcales</taxon>
        <taxon>Micrococcaceae</taxon>
        <taxon>Arthrobacter</taxon>
    </lineage>
</organism>
<dbReference type="Pfam" id="PF02464">
    <property type="entry name" value="CinA"/>
    <property type="match status" value="1"/>
</dbReference>
<name>A0A2L0UCC2_9MICC</name>
<sequence length="153" mass="14888">MASGLGLTIATAESLTAGMVAASLAAVPGASAVLQGGIVAYQVSVKQNLLGVEGELLATAGAVDPRVAAAMADGVRVALAADIGISTTGVAGPAPHEGKPVGTVFTAISTPTGTEAFGHSFSGDRASIRSASCDAVLRELLEELSRGTNGGRG</sequence>
<dbReference type="InterPro" id="IPR036653">
    <property type="entry name" value="CinA-like_C"/>
</dbReference>
<dbReference type="Gene3D" id="3.90.950.20">
    <property type="entry name" value="CinA-like"/>
    <property type="match status" value="1"/>
</dbReference>
<dbReference type="AlphaFoldDB" id="A0A2L0UCC2"/>
<dbReference type="Proteomes" id="UP000239187">
    <property type="component" value="Chromosome"/>
</dbReference>
<dbReference type="InterPro" id="IPR008136">
    <property type="entry name" value="CinA_C"/>
</dbReference>
<evidence type="ECO:0000313" key="3">
    <source>
        <dbReference type="Proteomes" id="UP000239187"/>
    </source>
</evidence>
<feature type="domain" description="CinA C-terminal" evidence="1">
    <location>
        <begin position="6"/>
        <end position="143"/>
    </location>
</feature>
<dbReference type="EMBL" id="CP024915">
    <property type="protein sequence ID" value="AUZ86933.1"/>
    <property type="molecule type" value="Genomic_DNA"/>
</dbReference>
<evidence type="ECO:0000259" key="1">
    <source>
        <dbReference type="Pfam" id="PF02464"/>
    </source>
</evidence>
<evidence type="ECO:0000313" key="2">
    <source>
        <dbReference type="EMBL" id="AUZ86933.1"/>
    </source>
</evidence>
<gene>
    <name evidence="2" type="ORF">CVO76_04220</name>
</gene>
<accession>A0A2L0UCC2</accession>
<proteinExistence type="predicted"/>